<name>A0ABM7VIG7_9BACT</name>
<reference evidence="2 3" key="1">
    <citation type="submission" date="2021-12" db="EMBL/GenBank/DDBJ databases">
        <title>Genome sequencing of bacteria with rrn-lacking chromosome and rrn-plasmid.</title>
        <authorList>
            <person name="Anda M."/>
            <person name="Iwasaki W."/>
        </authorList>
    </citation>
    <scope>NUCLEOTIDE SEQUENCE [LARGE SCALE GENOMIC DNA]</scope>
    <source>
        <strain evidence="2 3">NBRC 101262</strain>
        <plasmid evidence="2 3">pPP1</plasmid>
    </source>
</reference>
<evidence type="ECO:0000313" key="2">
    <source>
        <dbReference type="EMBL" id="BDD00767.1"/>
    </source>
</evidence>
<accession>A0ABM7VIG7</accession>
<proteinExistence type="predicted"/>
<feature type="transmembrane region" description="Helical" evidence="1">
    <location>
        <begin position="37"/>
        <end position="54"/>
    </location>
</feature>
<geneLocation type="plasmid" evidence="2 3">
    <name>pPP1</name>
</geneLocation>
<evidence type="ECO:0000256" key="1">
    <source>
        <dbReference type="SAM" id="Phobius"/>
    </source>
</evidence>
<keyword evidence="1" id="KW-0812">Transmembrane</keyword>
<dbReference type="EMBL" id="AP025293">
    <property type="protein sequence ID" value="BDD00767.1"/>
    <property type="molecule type" value="Genomic_DNA"/>
</dbReference>
<dbReference type="RefSeq" id="WP_338398565.1">
    <property type="nucleotide sequence ID" value="NZ_AP025293.1"/>
</dbReference>
<protein>
    <submittedName>
        <fullName evidence="2">Uncharacterized protein</fullName>
    </submittedName>
</protein>
<gene>
    <name evidence="2" type="ORF">PEPS_30470</name>
</gene>
<evidence type="ECO:0000313" key="3">
    <source>
        <dbReference type="Proteomes" id="UP001354989"/>
    </source>
</evidence>
<keyword evidence="1" id="KW-0472">Membrane</keyword>
<keyword evidence="3" id="KW-1185">Reference proteome</keyword>
<sequence length="62" mass="6591">MGSNKSTLKKVAEVFTITSSGLALGMKVGKNFGKRKGILGVGFAVFALLTYILLEKKEQAEA</sequence>
<organism evidence="2 3">
    <name type="scientific">Persicobacter psychrovividus</name>
    <dbReference type="NCBI Taxonomy" id="387638"/>
    <lineage>
        <taxon>Bacteria</taxon>
        <taxon>Pseudomonadati</taxon>
        <taxon>Bacteroidota</taxon>
        <taxon>Cytophagia</taxon>
        <taxon>Cytophagales</taxon>
        <taxon>Persicobacteraceae</taxon>
        <taxon>Persicobacter</taxon>
    </lineage>
</organism>
<dbReference type="Proteomes" id="UP001354989">
    <property type="component" value="Plasmid pPP1"/>
</dbReference>
<keyword evidence="2" id="KW-0614">Plasmid</keyword>
<keyword evidence="1" id="KW-1133">Transmembrane helix</keyword>